<name>A0A4Q9MY02_9APHY</name>
<feature type="region of interest" description="Disordered" evidence="1">
    <location>
        <begin position="371"/>
        <end position="392"/>
    </location>
</feature>
<organism evidence="2">
    <name type="scientific">Dichomitus squalens</name>
    <dbReference type="NCBI Taxonomy" id="114155"/>
    <lineage>
        <taxon>Eukaryota</taxon>
        <taxon>Fungi</taxon>
        <taxon>Dikarya</taxon>
        <taxon>Basidiomycota</taxon>
        <taxon>Agaricomycotina</taxon>
        <taxon>Agaricomycetes</taxon>
        <taxon>Polyporales</taxon>
        <taxon>Polyporaceae</taxon>
        <taxon>Dichomitus</taxon>
    </lineage>
</organism>
<reference evidence="2" key="1">
    <citation type="submission" date="2019-01" db="EMBL/GenBank/DDBJ databases">
        <title>Draft genome sequences of three monokaryotic isolates of the white-rot basidiomycete fungus Dichomitus squalens.</title>
        <authorList>
            <consortium name="DOE Joint Genome Institute"/>
            <person name="Lopez S.C."/>
            <person name="Andreopoulos B."/>
            <person name="Pangilinan J."/>
            <person name="Lipzen A."/>
            <person name="Riley R."/>
            <person name="Ahrendt S."/>
            <person name="Ng V."/>
            <person name="Barry K."/>
            <person name="Daum C."/>
            <person name="Grigoriev I.V."/>
            <person name="Hilden K.S."/>
            <person name="Makela M.R."/>
            <person name="de Vries R.P."/>
        </authorList>
    </citation>
    <scope>NUCLEOTIDE SEQUENCE [LARGE SCALE GENOMIC DNA]</scope>
    <source>
        <strain evidence="2">OM18370.1</strain>
    </source>
</reference>
<proteinExistence type="predicted"/>
<protein>
    <submittedName>
        <fullName evidence="2">Uncharacterized protein</fullName>
    </submittedName>
</protein>
<sequence>MTELLSNVVGAALSYFTLSPSSKPPVESSQTQQSLSLSSFPNPVHSSQAHQNLRRYAKSAVLPEMILGRAAPPLPPDKTKSVKNPVFEQHEIYRHLEVINPFKDLKDLAHAYAEANIPSKPIGNSDSDTKRNARISIPVEGYDIPQLTTGVVTTLPDVIEWVRQFPLTTIRRMMHMVYPETLDYKMEHLGTPKERDKGIMECFKWGPDENVIMKAADLYRPTVMFFVQPPWMLAPRDMEIFVKTQKFPNPWAKDRYHMRSYERVWSKIHDGCAQNHSRFFVLTTYRDWVFGAFSKEQTEAWVSDVMTWDSENPNLLECLFYWLSSATVRRAKLVNPFIIPEIYEPIQMEVDPEDMEHYDPNASLAGAPSVDEQWEASSNARTHDPSIQLSDDGLSDETILDVHHSPTRRVRLGFGPEMIRDWCTSGTLGAPPPTYSTVSEISGYTASSASTIRDFASAPEPRLAGTILVGGPGRLREAQPRGVRA</sequence>
<dbReference type="AlphaFoldDB" id="A0A4Q9MY02"/>
<gene>
    <name evidence="2" type="ORF">BD311DRAFT_750936</name>
</gene>
<feature type="compositionally biased region" description="Polar residues" evidence="1">
    <location>
        <begin position="375"/>
        <end position="389"/>
    </location>
</feature>
<accession>A0A4Q9MY02</accession>
<dbReference type="EMBL" id="ML143395">
    <property type="protein sequence ID" value="TBU32397.1"/>
    <property type="molecule type" value="Genomic_DNA"/>
</dbReference>
<feature type="compositionally biased region" description="Low complexity" evidence="1">
    <location>
        <begin position="28"/>
        <end position="39"/>
    </location>
</feature>
<evidence type="ECO:0000313" key="2">
    <source>
        <dbReference type="EMBL" id="TBU32397.1"/>
    </source>
</evidence>
<dbReference type="OrthoDB" id="2579508at2759"/>
<evidence type="ECO:0000256" key="1">
    <source>
        <dbReference type="SAM" id="MobiDB-lite"/>
    </source>
</evidence>
<dbReference type="Proteomes" id="UP000292957">
    <property type="component" value="Unassembled WGS sequence"/>
</dbReference>
<feature type="region of interest" description="Disordered" evidence="1">
    <location>
        <begin position="22"/>
        <end position="46"/>
    </location>
</feature>